<dbReference type="Proteomes" id="UP000196125">
    <property type="component" value="Unassembled WGS sequence"/>
</dbReference>
<keyword evidence="9" id="KW-1185">Reference proteome</keyword>
<reference evidence="6 9" key="2">
    <citation type="submission" date="2023-11" db="EMBL/GenBank/DDBJ databases">
        <title>Plant-associative lifestyle of Vibrio porteresiae and its evolutionary dynamics.</title>
        <authorList>
            <person name="Rameshkumar N."/>
            <person name="Kirti K."/>
        </authorList>
    </citation>
    <scope>NUCLEOTIDE SEQUENCE [LARGE SCALE GENOMIC DNA]</scope>
    <source>
        <strain evidence="6 9">MSSRF38</strain>
    </source>
</reference>
<feature type="region of interest" description="Disordered" evidence="3">
    <location>
        <begin position="347"/>
        <end position="366"/>
    </location>
</feature>
<dbReference type="CDD" id="cd01949">
    <property type="entry name" value="GGDEF"/>
    <property type="match status" value="1"/>
</dbReference>
<dbReference type="PANTHER" id="PTHR45138:SF9">
    <property type="entry name" value="DIGUANYLATE CYCLASE DGCM-RELATED"/>
    <property type="match status" value="1"/>
</dbReference>
<sequence>MPSMSVSPSWFRSLLPVLLIMAIHIGIGHEMITSLSNSSVLVNLPYVLFFTSLMIAQIFKQSRMGMLAVAQLLAYAVIQFRLQTPLTSGSTLLELSLLALLFPISCVMSYVFRDSGLVTKDFLYYLLAQGMFFLWSLLILDHFNQGNFPDIFTQLLSSVPQISRLPFILFLYLIVLSGITMLLLLRKNRKLDAVVYTSILLTSDVFVFFHIPHISSILFSISGIFLVLYVIAAGHELAFNDRLTNIPGRAALDNAMKHLGRRFTIAMIDVDHFKQFNDNYGHDTGDDVLKLVASRLRQVKGRAKVYRYGGEEFTVLFKGKTTEEAFDYLEALRQDIQDYDMHLRNTDKRPKNDKLGRMKRQKNQANSTVNITVSIGVSDSQSSRDPQEVIKYADQALYKAKKTGRNRVSAMNVVDK</sequence>
<dbReference type="GO" id="GO:1902201">
    <property type="term" value="P:negative regulation of bacterial-type flagellum-dependent cell motility"/>
    <property type="evidence" value="ECO:0007669"/>
    <property type="project" value="TreeGrafter"/>
</dbReference>
<dbReference type="NCBIfam" id="TIGR00254">
    <property type="entry name" value="GGDEF"/>
    <property type="match status" value="1"/>
</dbReference>
<dbReference type="SMART" id="SM00267">
    <property type="entry name" value="GGDEF"/>
    <property type="match status" value="1"/>
</dbReference>
<evidence type="ECO:0000259" key="5">
    <source>
        <dbReference type="PROSITE" id="PS50887"/>
    </source>
</evidence>
<dbReference type="OrthoDB" id="9812260at2"/>
<dbReference type="InterPro" id="IPR050469">
    <property type="entry name" value="Diguanylate_Cyclase"/>
</dbReference>
<evidence type="ECO:0000256" key="2">
    <source>
        <dbReference type="ARBA" id="ARBA00034247"/>
    </source>
</evidence>
<evidence type="ECO:0000313" key="6">
    <source>
        <dbReference type="EMBL" id="MDW6004473.1"/>
    </source>
</evidence>
<comment type="catalytic activity">
    <reaction evidence="2">
        <text>2 GTP = 3',3'-c-di-GMP + 2 diphosphate</text>
        <dbReference type="Rhea" id="RHEA:24898"/>
        <dbReference type="ChEBI" id="CHEBI:33019"/>
        <dbReference type="ChEBI" id="CHEBI:37565"/>
        <dbReference type="ChEBI" id="CHEBI:58805"/>
        <dbReference type="EC" id="2.7.7.65"/>
    </reaction>
</comment>
<dbReference type="EC" id="2.7.7.65" evidence="1"/>
<reference evidence="7 8" key="1">
    <citation type="submission" date="2017-05" db="EMBL/GenBank/DDBJ databases">
        <authorList>
            <person name="Song R."/>
            <person name="Chenine A.L."/>
            <person name="Ruprecht R.M."/>
        </authorList>
    </citation>
    <scope>NUCLEOTIDE SEQUENCE [LARGE SCALE GENOMIC DNA]</scope>
    <source>
        <strain evidence="7 8">CECT 7927</strain>
    </source>
</reference>
<feature type="transmembrane region" description="Helical" evidence="4">
    <location>
        <begin position="38"/>
        <end position="59"/>
    </location>
</feature>
<dbReference type="EMBL" id="JAWRCO010000002">
    <property type="protein sequence ID" value="MDW6004473.1"/>
    <property type="molecule type" value="Genomic_DNA"/>
</dbReference>
<dbReference type="PANTHER" id="PTHR45138">
    <property type="entry name" value="REGULATORY COMPONENTS OF SENSORY TRANSDUCTION SYSTEM"/>
    <property type="match status" value="1"/>
</dbReference>
<dbReference type="InterPro" id="IPR000160">
    <property type="entry name" value="GGDEF_dom"/>
</dbReference>
<feature type="transmembrane region" description="Helical" evidence="4">
    <location>
        <begin position="124"/>
        <end position="143"/>
    </location>
</feature>
<feature type="transmembrane region" description="Helical" evidence="4">
    <location>
        <begin position="193"/>
        <end position="211"/>
    </location>
</feature>
<dbReference type="Pfam" id="PF00990">
    <property type="entry name" value="GGDEF"/>
    <property type="match status" value="2"/>
</dbReference>
<dbReference type="InterPro" id="IPR043128">
    <property type="entry name" value="Rev_trsase/Diguanyl_cyclase"/>
</dbReference>
<dbReference type="GO" id="GO:0052621">
    <property type="term" value="F:diguanylate cyclase activity"/>
    <property type="evidence" value="ECO:0007669"/>
    <property type="project" value="UniProtKB-EC"/>
</dbReference>
<name>A0A1Y6IUT0_9VIBR</name>
<dbReference type="GO" id="GO:0043709">
    <property type="term" value="P:cell adhesion involved in single-species biofilm formation"/>
    <property type="evidence" value="ECO:0007669"/>
    <property type="project" value="TreeGrafter"/>
</dbReference>
<organism evidence="7 8">
    <name type="scientific">Vibrio mangrovi</name>
    <dbReference type="NCBI Taxonomy" id="474394"/>
    <lineage>
        <taxon>Bacteria</taxon>
        <taxon>Pseudomonadati</taxon>
        <taxon>Pseudomonadota</taxon>
        <taxon>Gammaproteobacteria</taxon>
        <taxon>Vibrionales</taxon>
        <taxon>Vibrionaceae</taxon>
        <taxon>Vibrio</taxon>
    </lineage>
</organism>
<dbReference type="GO" id="GO:0005886">
    <property type="term" value="C:plasma membrane"/>
    <property type="evidence" value="ECO:0007669"/>
    <property type="project" value="TreeGrafter"/>
</dbReference>
<dbReference type="SUPFAM" id="SSF55073">
    <property type="entry name" value="Nucleotide cyclase"/>
    <property type="match status" value="1"/>
</dbReference>
<evidence type="ECO:0000313" key="8">
    <source>
        <dbReference type="Proteomes" id="UP000196125"/>
    </source>
</evidence>
<keyword evidence="4" id="KW-0812">Transmembrane</keyword>
<keyword evidence="4" id="KW-1133">Transmembrane helix</keyword>
<evidence type="ECO:0000313" key="9">
    <source>
        <dbReference type="Proteomes" id="UP001283366"/>
    </source>
</evidence>
<feature type="transmembrane region" description="Helical" evidence="4">
    <location>
        <begin position="217"/>
        <end position="239"/>
    </location>
</feature>
<dbReference type="EMBL" id="FXXI01000003">
    <property type="protein sequence ID" value="SMS00761.1"/>
    <property type="molecule type" value="Genomic_DNA"/>
</dbReference>
<keyword evidence="4" id="KW-0472">Membrane</keyword>
<dbReference type="RefSeq" id="WP_087480820.1">
    <property type="nucleotide sequence ID" value="NZ_AP024884.1"/>
</dbReference>
<feature type="transmembrane region" description="Helical" evidence="4">
    <location>
        <begin position="95"/>
        <end position="112"/>
    </location>
</feature>
<dbReference type="InterPro" id="IPR029787">
    <property type="entry name" value="Nucleotide_cyclase"/>
</dbReference>
<proteinExistence type="predicted"/>
<evidence type="ECO:0000256" key="1">
    <source>
        <dbReference type="ARBA" id="ARBA00012528"/>
    </source>
</evidence>
<evidence type="ECO:0000256" key="3">
    <source>
        <dbReference type="SAM" id="MobiDB-lite"/>
    </source>
</evidence>
<dbReference type="Gene3D" id="3.30.70.270">
    <property type="match status" value="1"/>
</dbReference>
<keyword evidence="7" id="KW-0808">Transferase</keyword>
<evidence type="ECO:0000256" key="4">
    <source>
        <dbReference type="SAM" id="Phobius"/>
    </source>
</evidence>
<keyword evidence="7" id="KW-0548">Nucleotidyltransferase</keyword>
<accession>A0A1Y6IUT0</accession>
<feature type="compositionally biased region" description="Basic and acidic residues" evidence="3">
    <location>
        <begin position="347"/>
        <end position="356"/>
    </location>
</feature>
<dbReference type="Proteomes" id="UP001283366">
    <property type="component" value="Unassembled WGS sequence"/>
</dbReference>
<dbReference type="PROSITE" id="PS50887">
    <property type="entry name" value="GGDEF"/>
    <property type="match status" value="1"/>
</dbReference>
<feature type="domain" description="GGDEF" evidence="5">
    <location>
        <begin position="261"/>
        <end position="413"/>
    </location>
</feature>
<feature type="transmembrane region" description="Helical" evidence="4">
    <location>
        <begin position="163"/>
        <end position="186"/>
    </location>
</feature>
<dbReference type="AlphaFoldDB" id="A0A1Y6IUT0"/>
<gene>
    <name evidence="7" type="primary">ycdT_2</name>
    <name evidence="6" type="ORF">SBX37_16570</name>
    <name evidence="7" type="ORF">VIM7927_02030</name>
</gene>
<evidence type="ECO:0000313" key="7">
    <source>
        <dbReference type="EMBL" id="SMS00761.1"/>
    </source>
</evidence>
<protein>
    <recommendedName>
        <fullName evidence="1">diguanylate cyclase</fullName>
        <ecNumber evidence="1">2.7.7.65</ecNumber>
    </recommendedName>
</protein>